<evidence type="ECO:0000256" key="1">
    <source>
        <dbReference type="ARBA" id="ARBA00009617"/>
    </source>
</evidence>
<dbReference type="Proteomes" id="UP000198779">
    <property type="component" value="Unassembled WGS sequence"/>
</dbReference>
<reference evidence="4" key="1">
    <citation type="submission" date="2016-10" db="EMBL/GenBank/DDBJ databases">
        <authorList>
            <person name="Varghese N."/>
            <person name="Submissions S."/>
        </authorList>
    </citation>
    <scope>NUCLEOTIDE SEQUENCE [LARGE SCALE GENOMIC DNA]</scope>
    <source>
        <strain evidence="4">BP1-148</strain>
    </source>
</reference>
<dbReference type="RefSeq" id="WP_091816467.1">
    <property type="nucleotide sequence ID" value="NZ_CP091790.1"/>
</dbReference>
<proteinExistence type="inferred from homology"/>
<dbReference type="STRING" id="645274.SAMN04487901_10621"/>
<evidence type="ECO:0000256" key="2">
    <source>
        <dbReference type="SAM" id="Phobius"/>
    </source>
</evidence>
<feature type="transmembrane region" description="Helical" evidence="2">
    <location>
        <begin position="187"/>
        <end position="207"/>
    </location>
</feature>
<dbReference type="Pfam" id="PF13347">
    <property type="entry name" value="MFS_2"/>
    <property type="match status" value="2"/>
</dbReference>
<evidence type="ECO:0000313" key="3">
    <source>
        <dbReference type="EMBL" id="SDG60363.1"/>
    </source>
</evidence>
<protein>
    <submittedName>
        <fullName evidence="3">Glycoside/pentoside/hexuronide:cation symporter, GPH family</fullName>
    </submittedName>
</protein>
<evidence type="ECO:0000313" key="4">
    <source>
        <dbReference type="Proteomes" id="UP000198779"/>
    </source>
</evidence>
<comment type="similarity">
    <text evidence="1">Belongs to the sodium:galactoside symporter (TC 2.A.2) family.</text>
</comment>
<keyword evidence="2" id="KW-1133">Transmembrane helix</keyword>
<feature type="transmembrane region" description="Helical" evidence="2">
    <location>
        <begin position="151"/>
        <end position="175"/>
    </location>
</feature>
<dbReference type="GO" id="GO:0008643">
    <property type="term" value="P:carbohydrate transport"/>
    <property type="evidence" value="ECO:0007669"/>
    <property type="project" value="InterPro"/>
</dbReference>
<feature type="transmembrane region" description="Helical" evidence="2">
    <location>
        <begin position="382"/>
        <end position="401"/>
    </location>
</feature>
<dbReference type="SUPFAM" id="SSF103473">
    <property type="entry name" value="MFS general substrate transporter"/>
    <property type="match status" value="1"/>
</dbReference>
<organism evidence="3 4">
    <name type="scientific">Prevotella communis</name>
    <dbReference type="NCBI Taxonomy" id="2913614"/>
    <lineage>
        <taxon>Bacteria</taxon>
        <taxon>Pseudomonadati</taxon>
        <taxon>Bacteroidota</taxon>
        <taxon>Bacteroidia</taxon>
        <taxon>Bacteroidales</taxon>
        <taxon>Prevotellaceae</taxon>
        <taxon>Prevotella</taxon>
    </lineage>
</organism>
<feature type="transmembrane region" description="Helical" evidence="2">
    <location>
        <begin position="421"/>
        <end position="441"/>
    </location>
</feature>
<keyword evidence="2" id="KW-0472">Membrane</keyword>
<gene>
    <name evidence="3" type="ORF">SAMN04487901_10621</name>
</gene>
<dbReference type="GO" id="GO:0005886">
    <property type="term" value="C:plasma membrane"/>
    <property type="evidence" value="ECO:0007669"/>
    <property type="project" value="TreeGrafter"/>
</dbReference>
<feature type="transmembrane region" description="Helical" evidence="2">
    <location>
        <begin position="292"/>
        <end position="313"/>
    </location>
</feature>
<dbReference type="AlphaFoldDB" id="A0A1G7VKU0"/>
<accession>A0A1G7VKU0</accession>
<feature type="transmembrane region" description="Helical" evidence="2">
    <location>
        <begin position="333"/>
        <end position="353"/>
    </location>
</feature>
<feature type="transmembrane region" description="Helical" evidence="2">
    <location>
        <begin position="249"/>
        <end position="271"/>
    </location>
</feature>
<keyword evidence="4" id="KW-1185">Reference proteome</keyword>
<dbReference type="InterPro" id="IPR036259">
    <property type="entry name" value="MFS_trans_sf"/>
</dbReference>
<dbReference type="GO" id="GO:0015293">
    <property type="term" value="F:symporter activity"/>
    <property type="evidence" value="ECO:0007669"/>
    <property type="project" value="InterPro"/>
</dbReference>
<feature type="transmembrane region" description="Helical" evidence="2">
    <location>
        <begin position="116"/>
        <end position="139"/>
    </location>
</feature>
<keyword evidence="2" id="KW-0812">Transmembrane</keyword>
<dbReference type="Gene3D" id="1.20.1250.20">
    <property type="entry name" value="MFS general substrate transporter like domains"/>
    <property type="match status" value="1"/>
</dbReference>
<sequence length="463" mass="50912">MNQETKGFYKLSWLQRIGFGSGDLAQNLIFQTVACYLMIYLTTVLKLNPAFVSGLILTVRLIDCFWSPVVGRYIDNNNPKLGKYRSYLLYGGIPLTAAACLLMLPQAAEWSMSMKIVYATVSYTVLSMIYSVVNIPYGSIMASMTRDNDEVLILTSTRMVCANIGQIVVQAGFPIGLAMCVHEAIDWNQATFMAIGTIPAFVILPLLPTLKRWLGKKGLYYTLLAIGLVGFSILFTIGKFFDVAELNTLVQVAKVMTGVGLLVGSLMWALVPEVITEAEYRTGNRPAATVNALAGVAFKAGFSIAGWITPLVMGWIGFNFASEESALPVAPSAWFIVTCVFALVGFVLLMLCFMGSKENITTTPEKPVTFGEMWQEFKANKCLQLVLSIFVVVFLASFISAPVNAYYTKLANYSAIAQNAILVFTCIIPAILLVVVGCLIYKYPLTDERLDEINKEIEARNNK</sequence>
<dbReference type="PANTHER" id="PTHR11328">
    <property type="entry name" value="MAJOR FACILITATOR SUPERFAMILY DOMAIN-CONTAINING PROTEIN"/>
    <property type="match status" value="1"/>
</dbReference>
<feature type="transmembrane region" description="Helical" evidence="2">
    <location>
        <begin position="219"/>
        <end position="237"/>
    </location>
</feature>
<dbReference type="PANTHER" id="PTHR11328:SF24">
    <property type="entry name" value="MAJOR FACILITATOR SUPERFAMILY (MFS) PROFILE DOMAIN-CONTAINING PROTEIN"/>
    <property type="match status" value="1"/>
</dbReference>
<dbReference type="EMBL" id="FNCQ01000006">
    <property type="protein sequence ID" value="SDG60363.1"/>
    <property type="molecule type" value="Genomic_DNA"/>
</dbReference>
<name>A0A1G7VKU0_9BACT</name>
<feature type="transmembrane region" description="Helical" evidence="2">
    <location>
        <begin position="87"/>
        <end position="104"/>
    </location>
</feature>
<dbReference type="InterPro" id="IPR039672">
    <property type="entry name" value="MFS_2"/>
</dbReference>